<gene>
    <name evidence="2" type="ORF">PCOR1329_LOCUS79556</name>
</gene>
<sequence length="136" mass="14824">AAAAAAAAVAPDGGQGAAPAPAGPADPQDGDVPPLPEETDEQRRRRKRQNGIDAIRRSETYAEAVRLDQRGGVGEPMPVQPYAESLGLVPTLLPKRKWEDANKLWRRELAEFVSRHRQPDGVQARQPEEVVVIYDD</sequence>
<dbReference type="EMBL" id="CAUYUJ010021177">
    <property type="protein sequence ID" value="CAK0903181.1"/>
    <property type="molecule type" value="Genomic_DNA"/>
</dbReference>
<evidence type="ECO:0000313" key="2">
    <source>
        <dbReference type="EMBL" id="CAK0903181.1"/>
    </source>
</evidence>
<feature type="compositionally biased region" description="Low complexity" evidence="1">
    <location>
        <begin position="1"/>
        <end position="32"/>
    </location>
</feature>
<feature type="region of interest" description="Disordered" evidence="1">
    <location>
        <begin position="1"/>
        <end position="60"/>
    </location>
</feature>
<organism evidence="2 3">
    <name type="scientific">Prorocentrum cordatum</name>
    <dbReference type="NCBI Taxonomy" id="2364126"/>
    <lineage>
        <taxon>Eukaryota</taxon>
        <taxon>Sar</taxon>
        <taxon>Alveolata</taxon>
        <taxon>Dinophyceae</taxon>
        <taxon>Prorocentrales</taxon>
        <taxon>Prorocentraceae</taxon>
        <taxon>Prorocentrum</taxon>
    </lineage>
</organism>
<protein>
    <submittedName>
        <fullName evidence="2">Uncharacterized protein</fullName>
    </submittedName>
</protein>
<dbReference type="Proteomes" id="UP001189429">
    <property type="component" value="Unassembled WGS sequence"/>
</dbReference>
<keyword evidence="3" id="KW-1185">Reference proteome</keyword>
<proteinExistence type="predicted"/>
<feature type="non-terminal residue" evidence="2">
    <location>
        <position position="1"/>
    </location>
</feature>
<reference evidence="2" key="1">
    <citation type="submission" date="2023-10" db="EMBL/GenBank/DDBJ databases">
        <authorList>
            <person name="Chen Y."/>
            <person name="Shah S."/>
            <person name="Dougan E. K."/>
            <person name="Thang M."/>
            <person name="Chan C."/>
        </authorList>
    </citation>
    <scope>NUCLEOTIDE SEQUENCE [LARGE SCALE GENOMIC DNA]</scope>
</reference>
<name>A0ABN9XT45_9DINO</name>
<evidence type="ECO:0000313" key="3">
    <source>
        <dbReference type="Proteomes" id="UP001189429"/>
    </source>
</evidence>
<comment type="caution">
    <text evidence="2">The sequence shown here is derived from an EMBL/GenBank/DDBJ whole genome shotgun (WGS) entry which is preliminary data.</text>
</comment>
<evidence type="ECO:0000256" key="1">
    <source>
        <dbReference type="SAM" id="MobiDB-lite"/>
    </source>
</evidence>
<accession>A0ABN9XT45</accession>